<dbReference type="Gene3D" id="2.60.40.10">
    <property type="entry name" value="Immunoglobulins"/>
    <property type="match status" value="1"/>
</dbReference>
<dbReference type="InterPro" id="IPR045857">
    <property type="entry name" value="O16G_dom_2"/>
</dbReference>
<dbReference type="InterPro" id="IPR013780">
    <property type="entry name" value="Glyco_hydro_b"/>
</dbReference>
<dbReference type="InterPro" id="IPR004185">
    <property type="entry name" value="Glyco_hydro_13_lg-like_dom"/>
</dbReference>
<dbReference type="Gene3D" id="3.20.20.80">
    <property type="entry name" value="Glycosidases"/>
    <property type="match status" value="1"/>
</dbReference>
<accession>A0A3R9QNA7</accession>
<name>A0A3R9QNA7_9BACI</name>
<keyword evidence="1 4" id="KW-0378">Hydrolase</keyword>
<evidence type="ECO:0000256" key="2">
    <source>
        <dbReference type="ARBA" id="ARBA00023295"/>
    </source>
</evidence>
<gene>
    <name evidence="4" type="ORF">D7Z54_08075</name>
</gene>
<organism evidence="4 5">
    <name type="scientific">Salibacterium salarium</name>
    <dbReference type="NCBI Taxonomy" id="284579"/>
    <lineage>
        <taxon>Bacteria</taxon>
        <taxon>Bacillati</taxon>
        <taxon>Bacillota</taxon>
        <taxon>Bacilli</taxon>
        <taxon>Bacillales</taxon>
        <taxon>Bacillaceae</taxon>
    </lineage>
</organism>
<dbReference type="Proteomes" id="UP000275076">
    <property type="component" value="Unassembled WGS sequence"/>
</dbReference>
<dbReference type="RefSeq" id="WP_125555324.1">
    <property type="nucleotide sequence ID" value="NZ_RBVX01000005.1"/>
</dbReference>
<dbReference type="GO" id="GO:0005975">
    <property type="term" value="P:carbohydrate metabolic process"/>
    <property type="evidence" value="ECO:0007669"/>
    <property type="project" value="InterPro"/>
</dbReference>
<dbReference type="EMBL" id="RBVX01000005">
    <property type="protein sequence ID" value="RSL34055.1"/>
    <property type="molecule type" value="Genomic_DNA"/>
</dbReference>
<feature type="domain" description="Glycosyl hydrolase family 13 catalytic" evidence="3">
    <location>
        <begin position="143"/>
        <end position="539"/>
    </location>
</feature>
<evidence type="ECO:0000259" key="3">
    <source>
        <dbReference type="SMART" id="SM00642"/>
    </source>
</evidence>
<dbReference type="SUPFAM" id="SSF51445">
    <property type="entry name" value="(Trans)glycosidases"/>
    <property type="match status" value="1"/>
</dbReference>
<keyword evidence="2" id="KW-0326">Glycosidase</keyword>
<evidence type="ECO:0000313" key="4">
    <source>
        <dbReference type="EMBL" id="RSL34055.1"/>
    </source>
</evidence>
<sequence length="640" mass="75817">MRQKDLYHNSFDVQYREPFGAAPRGSGVSLTIDVHQRHPVSEVILHYICDKKDVSRTQEMDLTKKAQLYHRYETKIMMPENPQLLWYFFEIVTDYQSFYYGREEVFESGRGHIYDHIPPSWQITVYDPDYQTPKWWKHATMYQIFPDRFNRAGEVDLTRAPKTSLMHTHWDNDPVYIFNEQKEVTHWDFFGGNLQGIIEKLDYLQSLGVTVLYLNPIFEAESNHRYDTADYHAIDPLLGKDKDFKELISKAADHNIEVMLDGVFSHTGSNSKYFNREGKYHTLGAYQSKKSRYYDWYTFYKFPDHYETWWGVGTMPAVNKENKDYQNFLIHDDDSVIQTWQRSGMKHWRLDVADELTDDLIKQIYQQLKKEDESSVLLGEVWEDATNKTAYGKRRDYFLGGVLDSVMNYPLRRVMLEFVKGDIDAGAVHRKLMTLCEHYPKHSFYSVMNMLSSHDVERIQTMLDDFLPPHQDENREEIVQQQVKALSLWLYTFPGVPSLYYGDEAGLTGGEDPDNRKPFPWGKEDQELVSWYQTLGTWRKKHPALRTGNWKSHAVNSDVYSFERWITKGKDEFGGVADDEHFLYLYNRNYTEKKDVELHVKEGEWQHKQDHTRIVNAKNERLNLTLEPNESMLLRRMEKD</sequence>
<dbReference type="InterPro" id="IPR013783">
    <property type="entry name" value="Ig-like_fold"/>
</dbReference>
<dbReference type="GO" id="GO:0004553">
    <property type="term" value="F:hydrolase activity, hydrolyzing O-glycosyl compounds"/>
    <property type="evidence" value="ECO:0007669"/>
    <property type="project" value="InterPro"/>
</dbReference>
<dbReference type="Pfam" id="PF00128">
    <property type="entry name" value="Alpha-amylase"/>
    <property type="match status" value="1"/>
</dbReference>
<evidence type="ECO:0000256" key="1">
    <source>
        <dbReference type="ARBA" id="ARBA00022801"/>
    </source>
</evidence>
<protein>
    <submittedName>
        <fullName evidence="4">Glycoside hydrolase family 13 protein</fullName>
    </submittedName>
</protein>
<dbReference type="InterPro" id="IPR017853">
    <property type="entry name" value="GH"/>
</dbReference>
<comment type="caution">
    <text evidence="4">The sequence shown here is derived from an EMBL/GenBank/DDBJ whole genome shotgun (WGS) entry which is preliminary data.</text>
</comment>
<keyword evidence="5" id="KW-1185">Reference proteome</keyword>
<dbReference type="CDD" id="cd11338">
    <property type="entry name" value="AmyAc_CMD"/>
    <property type="match status" value="1"/>
</dbReference>
<dbReference type="Gene3D" id="2.60.40.1180">
    <property type="entry name" value="Golgi alpha-mannosidase II"/>
    <property type="match status" value="1"/>
</dbReference>
<dbReference type="InterPro" id="IPR006047">
    <property type="entry name" value="GH13_cat_dom"/>
</dbReference>
<proteinExistence type="predicted"/>
<reference evidence="4 5" key="1">
    <citation type="submission" date="2018-10" db="EMBL/GenBank/DDBJ databases">
        <title>Draft genome sequence of Bacillus salarius IM0101, isolated from a hypersaline soil in Inner Mongolia, China.</title>
        <authorList>
            <person name="Yamprayoonswat W."/>
            <person name="Boonvisut S."/>
            <person name="Jumpathong W."/>
            <person name="Sittihan S."/>
            <person name="Ruangsuj P."/>
            <person name="Wanthongcharoen S."/>
            <person name="Thongpramul N."/>
            <person name="Pimmason S."/>
            <person name="Yu B."/>
            <person name="Yasawong M."/>
        </authorList>
    </citation>
    <scope>NUCLEOTIDE SEQUENCE [LARGE SCALE GENOMIC DNA]</scope>
    <source>
        <strain evidence="4 5">IM0101</strain>
    </source>
</reference>
<dbReference type="SMART" id="SM00642">
    <property type="entry name" value="Aamy"/>
    <property type="match status" value="1"/>
</dbReference>
<dbReference type="AlphaFoldDB" id="A0A3R9QNA7"/>
<dbReference type="CDD" id="cd02857">
    <property type="entry name" value="E_set_CDase_PDE_N"/>
    <property type="match status" value="1"/>
</dbReference>
<dbReference type="OrthoDB" id="9805159at2"/>
<dbReference type="PANTHER" id="PTHR10357">
    <property type="entry name" value="ALPHA-AMYLASE FAMILY MEMBER"/>
    <property type="match status" value="1"/>
</dbReference>
<dbReference type="SUPFAM" id="SSF81296">
    <property type="entry name" value="E set domains"/>
    <property type="match status" value="1"/>
</dbReference>
<dbReference type="PANTHER" id="PTHR10357:SF210">
    <property type="entry name" value="MALTODEXTRIN GLUCOSIDASE"/>
    <property type="match status" value="1"/>
</dbReference>
<dbReference type="Gene3D" id="3.90.400.10">
    <property type="entry name" value="Oligo-1,6-glucosidase, Domain 2"/>
    <property type="match status" value="1"/>
</dbReference>
<evidence type="ECO:0000313" key="5">
    <source>
        <dbReference type="Proteomes" id="UP000275076"/>
    </source>
</evidence>
<dbReference type="InterPro" id="IPR014756">
    <property type="entry name" value="Ig_E-set"/>
</dbReference>